<dbReference type="OrthoDB" id="272778at2759"/>
<evidence type="ECO:0000256" key="5">
    <source>
        <dbReference type="SAM" id="MobiDB-lite"/>
    </source>
</evidence>
<dbReference type="SUPFAM" id="SSF144091">
    <property type="entry name" value="Rhomboid-like"/>
    <property type="match status" value="1"/>
</dbReference>
<dbReference type="Proteomes" id="UP000807716">
    <property type="component" value="Unassembled WGS sequence"/>
</dbReference>
<evidence type="ECO:0000256" key="3">
    <source>
        <dbReference type="ARBA" id="ARBA00022989"/>
    </source>
</evidence>
<evidence type="ECO:0000256" key="4">
    <source>
        <dbReference type="ARBA" id="ARBA00023136"/>
    </source>
</evidence>
<proteinExistence type="predicted"/>
<organism evidence="8 9">
    <name type="scientific">Actinomortierella ambigua</name>
    <dbReference type="NCBI Taxonomy" id="1343610"/>
    <lineage>
        <taxon>Eukaryota</taxon>
        <taxon>Fungi</taxon>
        <taxon>Fungi incertae sedis</taxon>
        <taxon>Mucoromycota</taxon>
        <taxon>Mortierellomycotina</taxon>
        <taxon>Mortierellomycetes</taxon>
        <taxon>Mortierellales</taxon>
        <taxon>Mortierellaceae</taxon>
        <taxon>Actinomortierella</taxon>
    </lineage>
</organism>
<feature type="compositionally biased region" description="Low complexity" evidence="5">
    <location>
        <begin position="312"/>
        <end position="332"/>
    </location>
</feature>
<comment type="subcellular location">
    <subcellularLocation>
        <location evidence="1">Membrane</location>
        <topology evidence="1">Multi-pass membrane protein</topology>
    </subcellularLocation>
</comment>
<protein>
    <recommendedName>
        <fullName evidence="7">UBA domain-containing protein</fullName>
    </recommendedName>
</protein>
<keyword evidence="2 6" id="KW-0812">Transmembrane</keyword>
<feature type="transmembrane region" description="Helical" evidence="6">
    <location>
        <begin position="52"/>
        <end position="78"/>
    </location>
</feature>
<keyword evidence="9" id="KW-1185">Reference proteome</keyword>
<dbReference type="PANTHER" id="PTHR43066">
    <property type="entry name" value="RHOMBOID-RELATED PROTEIN"/>
    <property type="match status" value="1"/>
</dbReference>
<evidence type="ECO:0000259" key="7">
    <source>
        <dbReference type="PROSITE" id="PS50030"/>
    </source>
</evidence>
<accession>A0A9P6Q640</accession>
<dbReference type="PROSITE" id="PS50030">
    <property type="entry name" value="UBA"/>
    <property type="match status" value="1"/>
</dbReference>
<evidence type="ECO:0000256" key="6">
    <source>
        <dbReference type="SAM" id="Phobius"/>
    </source>
</evidence>
<feature type="transmembrane region" description="Helical" evidence="6">
    <location>
        <begin position="12"/>
        <end position="32"/>
    </location>
</feature>
<evidence type="ECO:0000256" key="1">
    <source>
        <dbReference type="ARBA" id="ARBA00004141"/>
    </source>
</evidence>
<dbReference type="GO" id="GO:0016020">
    <property type="term" value="C:membrane"/>
    <property type="evidence" value="ECO:0007669"/>
    <property type="project" value="UniProtKB-SubCell"/>
</dbReference>
<feature type="region of interest" description="Disordered" evidence="5">
    <location>
        <begin position="307"/>
        <end position="332"/>
    </location>
</feature>
<name>A0A9P6Q640_9FUNG</name>
<dbReference type="Gene3D" id="1.10.8.10">
    <property type="entry name" value="DNA helicase RuvA subunit, C-terminal domain"/>
    <property type="match status" value="1"/>
</dbReference>
<dbReference type="AlphaFoldDB" id="A0A9P6Q640"/>
<dbReference type="Gene3D" id="1.20.1540.10">
    <property type="entry name" value="Rhomboid-like"/>
    <property type="match status" value="1"/>
</dbReference>
<comment type="caution">
    <text evidence="8">The sequence shown here is derived from an EMBL/GenBank/DDBJ whole genome shotgun (WGS) entry which is preliminary data.</text>
</comment>
<dbReference type="SUPFAM" id="SSF46934">
    <property type="entry name" value="UBA-like"/>
    <property type="match status" value="1"/>
</dbReference>
<evidence type="ECO:0000313" key="9">
    <source>
        <dbReference type="Proteomes" id="UP000807716"/>
    </source>
</evidence>
<dbReference type="InterPro" id="IPR009060">
    <property type="entry name" value="UBA-like_sf"/>
</dbReference>
<sequence>MISAGPSGFYHAPATKGILLTVGGLSLLSSLLQMKTDFHLQLVPHLTTHYQFWRLITSHFAFSNSTEVLFGGFIFYHLRVIERLYGSGKYTAFLLVTVVMVTLLELAALVSGHTLGLNVIPAGPFGVLFAALYQYSSVIPSTYEFKVFGVVLTDKIYMYILAFQLIWSQSPGSIVAAACGWMAGALYRADVGGLRRWRFPPSVANLATKFVLPIFSSAPAIRSTATTFEHRAAPARPPSGRAALAMREYIDAIASGGAPQGSTPRPPSEEHISTLLAIFPRATQEDAIAALNSTNNNMDGAVQYLLDRTTDSPAPASNAPPHSAPASSSSST</sequence>
<dbReference type="GO" id="GO:0004252">
    <property type="term" value="F:serine-type endopeptidase activity"/>
    <property type="evidence" value="ECO:0007669"/>
    <property type="project" value="TreeGrafter"/>
</dbReference>
<reference evidence="8" key="1">
    <citation type="journal article" date="2020" name="Fungal Divers.">
        <title>Resolving the Mortierellaceae phylogeny through synthesis of multi-gene phylogenetics and phylogenomics.</title>
        <authorList>
            <person name="Vandepol N."/>
            <person name="Liber J."/>
            <person name="Desiro A."/>
            <person name="Na H."/>
            <person name="Kennedy M."/>
            <person name="Barry K."/>
            <person name="Grigoriev I.V."/>
            <person name="Miller A.N."/>
            <person name="O'Donnell K."/>
            <person name="Stajich J.E."/>
            <person name="Bonito G."/>
        </authorList>
    </citation>
    <scope>NUCLEOTIDE SEQUENCE</scope>
    <source>
        <strain evidence="8">BC1065</strain>
    </source>
</reference>
<evidence type="ECO:0000256" key="2">
    <source>
        <dbReference type="ARBA" id="ARBA00022692"/>
    </source>
</evidence>
<feature type="transmembrane region" description="Helical" evidence="6">
    <location>
        <begin position="115"/>
        <end position="135"/>
    </location>
</feature>
<feature type="domain" description="UBA" evidence="7">
    <location>
        <begin position="266"/>
        <end position="308"/>
    </location>
</feature>
<evidence type="ECO:0000313" key="8">
    <source>
        <dbReference type="EMBL" id="KAG0260185.1"/>
    </source>
</evidence>
<gene>
    <name evidence="8" type="ORF">DFQ27_003664</name>
</gene>
<dbReference type="EMBL" id="JAAAJB010000257">
    <property type="protein sequence ID" value="KAG0260185.1"/>
    <property type="molecule type" value="Genomic_DNA"/>
</dbReference>
<keyword evidence="3 6" id="KW-1133">Transmembrane helix</keyword>
<feature type="transmembrane region" description="Helical" evidence="6">
    <location>
        <begin position="90"/>
        <end position="109"/>
    </location>
</feature>
<dbReference type="InterPro" id="IPR015940">
    <property type="entry name" value="UBA"/>
</dbReference>
<feature type="transmembrane region" description="Helical" evidence="6">
    <location>
        <begin position="173"/>
        <end position="189"/>
    </location>
</feature>
<dbReference type="InterPro" id="IPR035952">
    <property type="entry name" value="Rhomboid-like_sf"/>
</dbReference>
<keyword evidence="4 6" id="KW-0472">Membrane</keyword>
<dbReference type="PANTHER" id="PTHR43066:SF21">
    <property type="entry name" value="UBIQUITIN-ASSOCIATED DOMAIN-CONTAINING PROTEIN 2"/>
    <property type="match status" value="1"/>
</dbReference>